<reference evidence="2" key="2">
    <citation type="submission" date="2024-10" db="UniProtKB">
        <authorList>
            <consortium name="EnsemblProtists"/>
        </authorList>
    </citation>
    <scope>IDENTIFICATION</scope>
</reference>
<feature type="compositionally biased region" description="Basic and acidic residues" evidence="1">
    <location>
        <begin position="385"/>
        <end position="398"/>
    </location>
</feature>
<feature type="region of interest" description="Disordered" evidence="1">
    <location>
        <begin position="32"/>
        <end position="87"/>
    </location>
</feature>
<dbReference type="RefSeq" id="XP_005759938.1">
    <property type="nucleotide sequence ID" value="XM_005759881.1"/>
</dbReference>
<accession>A0A0D3I8C4</accession>
<dbReference type="GeneID" id="17253628"/>
<dbReference type="AlphaFoldDB" id="A0A0D3I8C4"/>
<reference evidence="3" key="1">
    <citation type="journal article" date="2013" name="Nature">
        <title>Pan genome of the phytoplankton Emiliania underpins its global distribution.</title>
        <authorList>
            <person name="Read B.A."/>
            <person name="Kegel J."/>
            <person name="Klute M.J."/>
            <person name="Kuo A."/>
            <person name="Lefebvre S.C."/>
            <person name="Maumus F."/>
            <person name="Mayer C."/>
            <person name="Miller J."/>
            <person name="Monier A."/>
            <person name="Salamov A."/>
            <person name="Young J."/>
            <person name="Aguilar M."/>
            <person name="Claverie J.M."/>
            <person name="Frickenhaus S."/>
            <person name="Gonzalez K."/>
            <person name="Herman E.K."/>
            <person name="Lin Y.C."/>
            <person name="Napier J."/>
            <person name="Ogata H."/>
            <person name="Sarno A.F."/>
            <person name="Shmutz J."/>
            <person name="Schroeder D."/>
            <person name="de Vargas C."/>
            <person name="Verret F."/>
            <person name="von Dassow P."/>
            <person name="Valentin K."/>
            <person name="Van de Peer Y."/>
            <person name="Wheeler G."/>
            <person name="Dacks J.B."/>
            <person name="Delwiche C.F."/>
            <person name="Dyhrman S.T."/>
            <person name="Glockner G."/>
            <person name="John U."/>
            <person name="Richards T."/>
            <person name="Worden A.Z."/>
            <person name="Zhang X."/>
            <person name="Grigoriev I.V."/>
            <person name="Allen A.E."/>
            <person name="Bidle K."/>
            <person name="Borodovsky M."/>
            <person name="Bowler C."/>
            <person name="Brownlee C."/>
            <person name="Cock J.M."/>
            <person name="Elias M."/>
            <person name="Gladyshev V.N."/>
            <person name="Groth M."/>
            <person name="Guda C."/>
            <person name="Hadaegh A."/>
            <person name="Iglesias-Rodriguez M.D."/>
            <person name="Jenkins J."/>
            <person name="Jones B.M."/>
            <person name="Lawson T."/>
            <person name="Leese F."/>
            <person name="Lindquist E."/>
            <person name="Lobanov A."/>
            <person name="Lomsadze A."/>
            <person name="Malik S.B."/>
            <person name="Marsh M.E."/>
            <person name="Mackinder L."/>
            <person name="Mock T."/>
            <person name="Mueller-Roeber B."/>
            <person name="Pagarete A."/>
            <person name="Parker M."/>
            <person name="Probert I."/>
            <person name="Quesneville H."/>
            <person name="Raines C."/>
            <person name="Rensing S.A."/>
            <person name="Riano-Pachon D.M."/>
            <person name="Richier S."/>
            <person name="Rokitta S."/>
            <person name="Shiraiwa Y."/>
            <person name="Soanes D.M."/>
            <person name="van der Giezen M."/>
            <person name="Wahlund T.M."/>
            <person name="Williams B."/>
            <person name="Wilson W."/>
            <person name="Wolfe G."/>
            <person name="Wurch L.L."/>
        </authorList>
    </citation>
    <scope>NUCLEOTIDE SEQUENCE</scope>
</reference>
<protein>
    <recommendedName>
        <fullName evidence="4">C2H2-type domain-containing protein</fullName>
    </recommendedName>
</protein>
<proteinExistence type="predicted"/>
<sequence>MELLTSCFPCCCPPEAASRVTSELKLIEEPGVRPPYHHRLGSTLSVDGDAGETPTSSGAGPSSGGGDTPPHLYPSDTAKLLPGEGAPAGAIRFKAPFGLKKTNSWPRRGHANAPAPEAVGVTPAARRQGTRSEIEPLSDTDESETREPLVGAAKRRQDDGGEPLSASPPLPGAATCRADFAHPLHRRTHSSDLADGLDVSGESPSSAMEAIAGATVASVTVDLREGLGEGEAAGRAGAPSALPPSALPDGVVDGSPLRPDQPTARPFPAPPAFELPLARPAAPEAHPSEASAAHPQPPATPQPPAPLPAAPLPAAVEPAAPPPPALPPALPPPGDARIEEAEPPPPPLGSRPLTIAPAARPVEPVAPLSTAPPLAPKTPSAAELMRPRPEGAARREPSPRQPSPRRSPRSSRKLGRSTSASSSELSFGSGSSAVRLLPAPLNKNRVCEYGWLTPLLSSLVASQAAGVTDLASGTPGATLFVVCGGCPNSFCGMQAVLYTHMRSSPPELDFWWIKPKKEDGSTLERATLDRHSKGEHKNDPGRSRALYAQFADLFAVGGGAEAAARASRAGGGKLRFEVVGASGPAPRALIVDVESRAHYYIYLIWQEDWTSNPFARSKYIKGKLVYQRDPTVPEYFARPYAYRDGVLSVPPHAELEEAVAEPMPTDAIQSRCLDDS</sequence>
<dbReference type="HOGENOM" id="CLU_406793_0_0_1"/>
<feature type="compositionally biased region" description="Low complexity" evidence="1">
    <location>
        <begin position="51"/>
        <end position="60"/>
    </location>
</feature>
<name>A0A0D3I8C4_EMIH1</name>
<feature type="region of interest" description="Disordered" evidence="1">
    <location>
        <begin position="101"/>
        <end position="176"/>
    </location>
</feature>
<feature type="region of interest" description="Disordered" evidence="1">
    <location>
        <begin position="231"/>
        <end position="430"/>
    </location>
</feature>
<dbReference type="KEGG" id="ehx:EMIHUDRAFT_438567"/>
<feature type="compositionally biased region" description="Low complexity" evidence="1">
    <location>
        <begin position="416"/>
        <end position="430"/>
    </location>
</feature>
<organism evidence="2 3">
    <name type="scientific">Emiliania huxleyi (strain CCMP1516)</name>
    <dbReference type="NCBI Taxonomy" id="280463"/>
    <lineage>
        <taxon>Eukaryota</taxon>
        <taxon>Haptista</taxon>
        <taxon>Haptophyta</taxon>
        <taxon>Prymnesiophyceae</taxon>
        <taxon>Isochrysidales</taxon>
        <taxon>Noelaerhabdaceae</taxon>
        <taxon>Emiliania</taxon>
    </lineage>
</organism>
<dbReference type="EnsemblProtists" id="EOD07509">
    <property type="protein sequence ID" value="EOD07509"/>
    <property type="gene ID" value="EMIHUDRAFT_438567"/>
</dbReference>
<feature type="compositionally biased region" description="Pro residues" evidence="1">
    <location>
        <begin position="295"/>
        <end position="311"/>
    </location>
</feature>
<feature type="compositionally biased region" description="Low complexity" evidence="1">
    <location>
        <begin position="356"/>
        <end position="367"/>
    </location>
</feature>
<evidence type="ECO:0000313" key="3">
    <source>
        <dbReference type="Proteomes" id="UP000013827"/>
    </source>
</evidence>
<feature type="compositionally biased region" description="Basic residues" evidence="1">
    <location>
        <begin position="406"/>
        <end position="415"/>
    </location>
</feature>
<evidence type="ECO:0000256" key="1">
    <source>
        <dbReference type="SAM" id="MobiDB-lite"/>
    </source>
</evidence>
<evidence type="ECO:0008006" key="4">
    <source>
        <dbReference type="Google" id="ProtNLM"/>
    </source>
</evidence>
<keyword evidence="3" id="KW-1185">Reference proteome</keyword>
<evidence type="ECO:0000313" key="2">
    <source>
        <dbReference type="EnsemblProtists" id="EOD07509"/>
    </source>
</evidence>
<feature type="region of interest" description="Disordered" evidence="1">
    <location>
        <begin position="187"/>
        <end position="206"/>
    </location>
</feature>
<feature type="compositionally biased region" description="Low complexity" evidence="1">
    <location>
        <begin position="274"/>
        <end position="294"/>
    </location>
</feature>
<dbReference type="PaxDb" id="2903-EOD07509"/>
<feature type="compositionally biased region" description="Pro residues" evidence="1">
    <location>
        <begin position="319"/>
        <end position="334"/>
    </location>
</feature>
<dbReference type="Proteomes" id="UP000013827">
    <property type="component" value="Unassembled WGS sequence"/>
</dbReference>